<gene>
    <name evidence="1" type="ORF">KDX31_05775</name>
</gene>
<dbReference type="Proteomes" id="UP001059950">
    <property type="component" value="Chromosome"/>
</dbReference>
<organism evidence="1 2">
    <name type="scientific">Amphritea atlantica</name>
    <dbReference type="NCBI Taxonomy" id="355243"/>
    <lineage>
        <taxon>Bacteria</taxon>
        <taxon>Pseudomonadati</taxon>
        <taxon>Pseudomonadota</taxon>
        <taxon>Gammaproteobacteria</taxon>
        <taxon>Oceanospirillales</taxon>
        <taxon>Oceanospirillaceae</taxon>
        <taxon>Amphritea</taxon>
    </lineage>
</organism>
<evidence type="ECO:0000313" key="1">
    <source>
        <dbReference type="EMBL" id="UTW04514.1"/>
    </source>
</evidence>
<dbReference type="EMBL" id="CP073344">
    <property type="protein sequence ID" value="UTW04514.1"/>
    <property type="molecule type" value="Genomic_DNA"/>
</dbReference>
<evidence type="ECO:0008006" key="3">
    <source>
        <dbReference type="Google" id="ProtNLM"/>
    </source>
</evidence>
<evidence type="ECO:0000313" key="2">
    <source>
        <dbReference type="Proteomes" id="UP001059950"/>
    </source>
</evidence>
<reference evidence="1" key="1">
    <citation type="submission" date="2021-04" db="EMBL/GenBank/DDBJ databases">
        <title>Oceanospirillales bacteria with DddD are important DMSP degraders in coastal seawater.</title>
        <authorList>
            <person name="Liu J."/>
        </authorList>
    </citation>
    <scope>NUCLEOTIDE SEQUENCE</scope>
    <source>
        <strain evidence="1">GY6</strain>
    </source>
</reference>
<sequence length="113" mass="12743">MTSIQTATTHIDNARQKSLVANGYINPKELDHLINNHLDTIESVFDDILEPSEYDEDVPTVFYSALPMLILEYRELSGGKYPEEIMELLKEPGYEVLLRSTNAILESNPCSVA</sequence>
<keyword evidence="2" id="KW-1185">Reference proteome</keyword>
<name>A0ABY5GXL0_9GAMM</name>
<protein>
    <recommendedName>
        <fullName evidence="3">Phage gp6-like head-tail connector protein</fullName>
    </recommendedName>
</protein>
<proteinExistence type="predicted"/>
<accession>A0ABY5GXL0</accession>